<protein>
    <recommendedName>
        <fullName evidence="3">TetR/AcrR family transcriptional regulator</fullName>
    </recommendedName>
</protein>
<accession>A0ABW2XML7</accession>
<keyword evidence="2" id="KW-1185">Reference proteome</keyword>
<comment type="caution">
    <text evidence="1">The sequence shown here is derived from an EMBL/GenBank/DDBJ whole genome shotgun (WGS) entry which is preliminary data.</text>
</comment>
<dbReference type="EMBL" id="JBHTGP010000013">
    <property type="protein sequence ID" value="MFD0687631.1"/>
    <property type="molecule type" value="Genomic_DNA"/>
</dbReference>
<evidence type="ECO:0008006" key="3">
    <source>
        <dbReference type="Google" id="ProtNLM"/>
    </source>
</evidence>
<reference evidence="2" key="1">
    <citation type="journal article" date="2019" name="Int. J. Syst. Evol. Microbiol.">
        <title>The Global Catalogue of Microorganisms (GCM) 10K type strain sequencing project: providing services to taxonomists for standard genome sequencing and annotation.</title>
        <authorList>
            <consortium name="The Broad Institute Genomics Platform"/>
            <consortium name="The Broad Institute Genome Sequencing Center for Infectious Disease"/>
            <person name="Wu L."/>
            <person name="Ma J."/>
        </authorList>
    </citation>
    <scope>NUCLEOTIDE SEQUENCE [LARGE SCALE GENOMIC DNA]</scope>
    <source>
        <strain evidence="2">JCM 9371</strain>
    </source>
</reference>
<gene>
    <name evidence="1" type="ORF">ACFQZM_24265</name>
</gene>
<sequence>MAAAQHAVGGFLDRLAAHVAPLSGDAEILAEGMFSTYDRLPHDPYLGILLASGRTGAFAQGITSPTATAFAHTILTRFDIDWDARGYNATDLDELAELMLRLLQSFVIDPGHPPRSPQEFRAYLRRWFERFLLDVRQPSGAP</sequence>
<organism evidence="1 2">
    <name type="scientific">Actinomadura fibrosa</name>
    <dbReference type="NCBI Taxonomy" id="111802"/>
    <lineage>
        <taxon>Bacteria</taxon>
        <taxon>Bacillati</taxon>
        <taxon>Actinomycetota</taxon>
        <taxon>Actinomycetes</taxon>
        <taxon>Streptosporangiales</taxon>
        <taxon>Thermomonosporaceae</taxon>
        <taxon>Actinomadura</taxon>
    </lineage>
</organism>
<evidence type="ECO:0000313" key="1">
    <source>
        <dbReference type="EMBL" id="MFD0687631.1"/>
    </source>
</evidence>
<name>A0ABW2XML7_9ACTN</name>
<proteinExistence type="predicted"/>
<evidence type="ECO:0000313" key="2">
    <source>
        <dbReference type="Proteomes" id="UP001597063"/>
    </source>
</evidence>
<dbReference type="RefSeq" id="WP_131756833.1">
    <property type="nucleotide sequence ID" value="NZ_CAACUY010000022.1"/>
</dbReference>
<dbReference type="Proteomes" id="UP001597063">
    <property type="component" value="Unassembled WGS sequence"/>
</dbReference>